<reference evidence="2 3" key="1">
    <citation type="journal article" date="2019" name="Commun. Biol.">
        <title>The bagworm genome reveals a unique fibroin gene that provides high tensile strength.</title>
        <authorList>
            <person name="Kono N."/>
            <person name="Nakamura H."/>
            <person name="Ohtoshi R."/>
            <person name="Tomita M."/>
            <person name="Numata K."/>
            <person name="Arakawa K."/>
        </authorList>
    </citation>
    <scope>NUCLEOTIDE SEQUENCE [LARGE SCALE GENOMIC DNA]</scope>
</reference>
<name>A0A4C1W8F8_EUMVA</name>
<dbReference type="EMBL" id="BGZK01000483">
    <property type="protein sequence ID" value="GBP46417.1"/>
    <property type="molecule type" value="Genomic_DNA"/>
</dbReference>
<keyword evidence="3" id="KW-1185">Reference proteome</keyword>
<accession>A0A4C1W8F8</accession>
<feature type="region of interest" description="Disordered" evidence="1">
    <location>
        <begin position="38"/>
        <end position="68"/>
    </location>
</feature>
<protein>
    <submittedName>
        <fullName evidence="2">Uncharacterized protein</fullName>
    </submittedName>
</protein>
<evidence type="ECO:0000313" key="3">
    <source>
        <dbReference type="Proteomes" id="UP000299102"/>
    </source>
</evidence>
<dbReference type="AlphaFoldDB" id="A0A4C1W8F8"/>
<proteinExistence type="predicted"/>
<sequence>MLLPLNTEQQDLPDRIHLFAKLSSLAIPLKIRARPRHKGDYGLDAAPSRANAESYSRGASPGRADYNIRTISRHPPRRHKAWAVWATAHGLAVQRASRLTVKNKFVWEIR</sequence>
<evidence type="ECO:0000313" key="2">
    <source>
        <dbReference type="EMBL" id="GBP46417.1"/>
    </source>
</evidence>
<organism evidence="2 3">
    <name type="scientific">Eumeta variegata</name>
    <name type="common">Bagworm moth</name>
    <name type="synonym">Eumeta japonica</name>
    <dbReference type="NCBI Taxonomy" id="151549"/>
    <lineage>
        <taxon>Eukaryota</taxon>
        <taxon>Metazoa</taxon>
        <taxon>Ecdysozoa</taxon>
        <taxon>Arthropoda</taxon>
        <taxon>Hexapoda</taxon>
        <taxon>Insecta</taxon>
        <taxon>Pterygota</taxon>
        <taxon>Neoptera</taxon>
        <taxon>Endopterygota</taxon>
        <taxon>Lepidoptera</taxon>
        <taxon>Glossata</taxon>
        <taxon>Ditrysia</taxon>
        <taxon>Tineoidea</taxon>
        <taxon>Psychidae</taxon>
        <taxon>Oiketicinae</taxon>
        <taxon>Eumeta</taxon>
    </lineage>
</organism>
<dbReference type="Proteomes" id="UP000299102">
    <property type="component" value="Unassembled WGS sequence"/>
</dbReference>
<comment type="caution">
    <text evidence="2">The sequence shown here is derived from an EMBL/GenBank/DDBJ whole genome shotgun (WGS) entry which is preliminary data.</text>
</comment>
<gene>
    <name evidence="2" type="ORF">EVAR_95117_1</name>
</gene>
<evidence type="ECO:0000256" key="1">
    <source>
        <dbReference type="SAM" id="MobiDB-lite"/>
    </source>
</evidence>